<keyword evidence="5" id="KW-0808">Transferase</keyword>
<evidence type="ECO:0000256" key="3">
    <source>
        <dbReference type="ARBA" id="ARBA00012438"/>
    </source>
</evidence>
<dbReference type="Proteomes" id="UP000623440">
    <property type="component" value="Unassembled WGS sequence"/>
</dbReference>
<feature type="domain" description="Response regulatory" evidence="14">
    <location>
        <begin position="1141"/>
        <end position="1262"/>
    </location>
</feature>
<dbReference type="PROSITE" id="PS50894">
    <property type="entry name" value="HPT"/>
    <property type="match status" value="1"/>
</dbReference>
<dbReference type="InterPro" id="IPR036097">
    <property type="entry name" value="HisK_dim/P_sf"/>
</dbReference>
<dbReference type="InterPro" id="IPR004358">
    <property type="entry name" value="Sig_transdc_His_kin-like_C"/>
</dbReference>
<dbReference type="Gene3D" id="3.30.450.40">
    <property type="match status" value="3"/>
</dbReference>
<dbReference type="EMBL" id="JACJSI010000047">
    <property type="protein sequence ID" value="MBD2532031.1"/>
    <property type="molecule type" value="Genomic_DNA"/>
</dbReference>
<dbReference type="Pfam" id="PF02518">
    <property type="entry name" value="HATPase_c"/>
    <property type="match status" value="1"/>
</dbReference>
<keyword evidence="6" id="KW-0418">Kinase</keyword>
<dbReference type="CDD" id="cd16922">
    <property type="entry name" value="HATPase_EvgS-ArcB-TorS-like"/>
    <property type="match status" value="1"/>
</dbReference>
<feature type="domain" description="HPt" evidence="17">
    <location>
        <begin position="1467"/>
        <end position="1563"/>
    </location>
</feature>
<dbReference type="Pfam" id="PF01590">
    <property type="entry name" value="GAF"/>
    <property type="match status" value="2"/>
</dbReference>
<dbReference type="SUPFAM" id="SSF55781">
    <property type="entry name" value="GAF domain-like"/>
    <property type="match status" value="3"/>
</dbReference>
<protein>
    <recommendedName>
        <fullName evidence="3">histidine kinase</fullName>
        <ecNumber evidence="3">2.7.13.3</ecNumber>
    </recommendedName>
</protein>
<evidence type="ECO:0000259" key="16">
    <source>
        <dbReference type="PROSITE" id="PS50113"/>
    </source>
</evidence>
<dbReference type="SMART" id="SM00388">
    <property type="entry name" value="HisKA"/>
    <property type="match status" value="1"/>
</dbReference>
<evidence type="ECO:0000256" key="10">
    <source>
        <dbReference type="SAM" id="Coils"/>
    </source>
</evidence>
<dbReference type="InterPro" id="IPR007891">
    <property type="entry name" value="CHASE3"/>
</dbReference>
<feature type="domain" description="PAC" evidence="16">
    <location>
        <begin position="473"/>
        <end position="525"/>
    </location>
</feature>
<keyword evidence="4 9" id="KW-0597">Phosphoprotein</keyword>
<dbReference type="SMART" id="SM00086">
    <property type="entry name" value="PAC"/>
    <property type="match status" value="1"/>
</dbReference>
<evidence type="ECO:0000256" key="5">
    <source>
        <dbReference type="ARBA" id="ARBA00022679"/>
    </source>
</evidence>
<feature type="domain" description="Response regulatory" evidence="14">
    <location>
        <begin position="1306"/>
        <end position="1427"/>
    </location>
</feature>
<evidence type="ECO:0000256" key="6">
    <source>
        <dbReference type="ARBA" id="ARBA00022777"/>
    </source>
</evidence>
<dbReference type="SUPFAM" id="SSF52172">
    <property type="entry name" value="CheY-like"/>
    <property type="match status" value="2"/>
</dbReference>
<dbReference type="RefSeq" id="WP_190942692.1">
    <property type="nucleotide sequence ID" value="NZ_JACJSI010000047.1"/>
</dbReference>
<dbReference type="InterPro" id="IPR008207">
    <property type="entry name" value="Sig_transdc_His_kin_Hpt_dom"/>
</dbReference>
<organism evidence="18 19">
    <name type="scientific">Nostoc flagelliforme FACHB-838</name>
    <dbReference type="NCBI Taxonomy" id="2692904"/>
    <lineage>
        <taxon>Bacteria</taxon>
        <taxon>Bacillati</taxon>
        <taxon>Cyanobacteriota</taxon>
        <taxon>Cyanophyceae</taxon>
        <taxon>Nostocales</taxon>
        <taxon>Nostocaceae</taxon>
        <taxon>Nostoc</taxon>
    </lineage>
</organism>
<dbReference type="PROSITE" id="PS50046">
    <property type="entry name" value="PHYTOCHROME_2"/>
    <property type="match status" value="1"/>
</dbReference>
<evidence type="ECO:0000256" key="11">
    <source>
        <dbReference type="SAM" id="Phobius"/>
    </source>
</evidence>
<dbReference type="SMART" id="SM00065">
    <property type="entry name" value="GAF"/>
    <property type="match status" value="3"/>
</dbReference>
<dbReference type="InterPro" id="IPR001789">
    <property type="entry name" value="Sig_transdc_resp-reg_receiver"/>
</dbReference>
<dbReference type="InterPro" id="IPR000014">
    <property type="entry name" value="PAS"/>
</dbReference>
<feature type="transmembrane region" description="Helical" evidence="11">
    <location>
        <begin position="187"/>
        <end position="206"/>
    </location>
</feature>
<evidence type="ECO:0000256" key="2">
    <source>
        <dbReference type="ARBA" id="ARBA00006402"/>
    </source>
</evidence>
<dbReference type="InterPro" id="IPR003018">
    <property type="entry name" value="GAF"/>
</dbReference>
<reference evidence="18 19" key="1">
    <citation type="journal article" date="2020" name="ISME J.">
        <title>Comparative genomics reveals insights into cyanobacterial evolution and habitat adaptation.</title>
        <authorList>
            <person name="Chen M.Y."/>
            <person name="Teng W.K."/>
            <person name="Zhao L."/>
            <person name="Hu C.X."/>
            <person name="Zhou Y.K."/>
            <person name="Han B.P."/>
            <person name="Song L.R."/>
            <person name="Shu W.S."/>
        </authorList>
    </citation>
    <scope>NUCLEOTIDE SEQUENCE [LARGE SCALE GENOMIC DNA]</scope>
    <source>
        <strain evidence="18 19">FACHB-838</strain>
    </source>
</reference>
<dbReference type="PROSITE" id="PS50109">
    <property type="entry name" value="HIS_KIN"/>
    <property type="match status" value="1"/>
</dbReference>
<dbReference type="Pfam" id="PF01627">
    <property type="entry name" value="Hpt"/>
    <property type="match status" value="1"/>
</dbReference>
<dbReference type="Gene3D" id="1.10.287.130">
    <property type="match status" value="1"/>
</dbReference>
<gene>
    <name evidence="18" type="ORF">H6G97_21555</name>
</gene>
<dbReference type="InterPro" id="IPR005467">
    <property type="entry name" value="His_kinase_dom"/>
</dbReference>
<dbReference type="Pfam" id="PF00512">
    <property type="entry name" value="HisKA"/>
    <property type="match status" value="1"/>
</dbReference>
<comment type="caution">
    <text evidence="18">The sequence shown here is derived from an EMBL/GenBank/DDBJ whole genome shotgun (WGS) entry which is preliminary data.</text>
</comment>
<dbReference type="InterPro" id="IPR003594">
    <property type="entry name" value="HATPase_dom"/>
</dbReference>
<name>A0ABR8DT09_9NOSO</name>
<evidence type="ECO:0000259" key="17">
    <source>
        <dbReference type="PROSITE" id="PS50894"/>
    </source>
</evidence>
<dbReference type="InterPro" id="IPR036890">
    <property type="entry name" value="HATPase_C_sf"/>
</dbReference>
<dbReference type="PANTHER" id="PTHR45339:SF5">
    <property type="entry name" value="HISTIDINE KINASE"/>
    <property type="match status" value="1"/>
</dbReference>
<dbReference type="Pfam" id="PF13185">
    <property type="entry name" value="GAF_2"/>
    <property type="match status" value="1"/>
</dbReference>
<dbReference type="PROSITE" id="PS50110">
    <property type="entry name" value="RESPONSE_REGULATORY"/>
    <property type="match status" value="2"/>
</dbReference>
<dbReference type="SUPFAM" id="SSF47384">
    <property type="entry name" value="Homodimeric domain of signal transducing histidine kinase"/>
    <property type="match status" value="1"/>
</dbReference>
<dbReference type="InterPro" id="IPR029016">
    <property type="entry name" value="GAF-like_dom_sf"/>
</dbReference>
<dbReference type="InterPro" id="IPR011006">
    <property type="entry name" value="CheY-like_superfamily"/>
</dbReference>
<dbReference type="InterPro" id="IPR035965">
    <property type="entry name" value="PAS-like_dom_sf"/>
</dbReference>
<evidence type="ECO:0000313" key="18">
    <source>
        <dbReference type="EMBL" id="MBD2532031.1"/>
    </source>
</evidence>
<feature type="domain" description="PAS" evidence="15">
    <location>
        <begin position="399"/>
        <end position="470"/>
    </location>
</feature>
<dbReference type="PANTHER" id="PTHR45339">
    <property type="entry name" value="HYBRID SIGNAL TRANSDUCTION HISTIDINE KINASE J"/>
    <property type="match status" value="1"/>
</dbReference>
<feature type="domain" description="Phytochrome chromophore attachment site" evidence="12">
    <location>
        <begin position="720"/>
        <end position="861"/>
    </location>
</feature>
<keyword evidence="11" id="KW-0472">Membrane</keyword>
<evidence type="ECO:0000259" key="13">
    <source>
        <dbReference type="PROSITE" id="PS50109"/>
    </source>
</evidence>
<feature type="domain" description="Histidine kinase" evidence="13">
    <location>
        <begin position="902"/>
        <end position="1123"/>
    </location>
</feature>
<dbReference type="CDD" id="cd00130">
    <property type="entry name" value="PAS"/>
    <property type="match status" value="1"/>
</dbReference>
<dbReference type="Gene3D" id="1.20.120.160">
    <property type="entry name" value="HPT domain"/>
    <property type="match status" value="1"/>
</dbReference>
<dbReference type="EC" id="2.7.13.3" evidence="3"/>
<evidence type="ECO:0000256" key="8">
    <source>
        <dbReference type="PROSITE-ProRule" id="PRU00110"/>
    </source>
</evidence>
<dbReference type="InterPro" id="IPR001610">
    <property type="entry name" value="PAC"/>
</dbReference>
<dbReference type="PROSITE" id="PS50113">
    <property type="entry name" value="PAC"/>
    <property type="match status" value="1"/>
</dbReference>
<dbReference type="InterPro" id="IPR003661">
    <property type="entry name" value="HisK_dim/P_dom"/>
</dbReference>
<dbReference type="CDD" id="cd00082">
    <property type="entry name" value="HisKA"/>
    <property type="match status" value="1"/>
</dbReference>
<keyword evidence="11" id="KW-0812">Transmembrane</keyword>
<keyword evidence="11" id="KW-1133">Transmembrane helix</keyword>
<dbReference type="Pfam" id="PF13426">
    <property type="entry name" value="PAS_9"/>
    <property type="match status" value="1"/>
</dbReference>
<dbReference type="SMART" id="SM00073">
    <property type="entry name" value="HPT"/>
    <property type="match status" value="1"/>
</dbReference>
<dbReference type="Pfam" id="PF00072">
    <property type="entry name" value="Response_reg"/>
    <property type="match status" value="2"/>
</dbReference>
<dbReference type="CDD" id="cd19410">
    <property type="entry name" value="HK9-like_sensor"/>
    <property type="match status" value="1"/>
</dbReference>
<dbReference type="SMART" id="SM00448">
    <property type="entry name" value="REC"/>
    <property type="match status" value="2"/>
</dbReference>
<proteinExistence type="inferred from homology"/>
<evidence type="ECO:0000259" key="12">
    <source>
        <dbReference type="PROSITE" id="PS50046"/>
    </source>
</evidence>
<dbReference type="NCBIfam" id="TIGR00229">
    <property type="entry name" value="sensory_box"/>
    <property type="match status" value="1"/>
</dbReference>
<comment type="catalytic activity">
    <reaction evidence="1">
        <text>ATP + protein L-histidine = ADP + protein N-phospho-L-histidine.</text>
        <dbReference type="EC" id="2.7.13.3"/>
    </reaction>
</comment>
<keyword evidence="19" id="KW-1185">Reference proteome</keyword>
<dbReference type="Gene3D" id="3.30.450.20">
    <property type="entry name" value="PAS domain"/>
    <property type="match status" value="1"/>
</dbReference>
<dbReference type="CDD" id="cd00088">
    <property type="entry name" value="HPT"/>
    <property type="match status" value="1"/>
</dbReference>
<dbReference type="Pfam" id="PF05227">
    <property type="entry name" value="CHASE3"/>
    <property type="match status" value="1"/>
</dbReference>
<dbReference type="SMART" id="SM00387">
    <property type="entry name" value="HATPase_c"/>
    <property type="match status" value="1"/>
</dbReference>
<evidence type="ECO:0000259" key="14">
    <source>
        <dbReference type="PROSITE" id="PS50110"/>
    </source>
</evidence>
<evidence type="ECO:0000256" key="9">
    <source>
        <dbReference type="PROSITE-ProRule" id="PRU00169"/>
    </source>
</evidence>
<keyword evidence="10" id="KW-0175">Coiled coil</keyword>
<dbReference type="Gene3D" id="3.30.565.10">
    <property type="entry name" value="Histidine kinase-like ATPase, C-terminal domain"/>
    <property type="match status" value="1"/>
</dbReference>
<comment type="similarity">
    <text evidence="2">In the N-terminal section; belongs to the phytochrome family.</text>
</comment>
<dbReference type="PRINTS" id="PR00344">
    <property type="entry name" value="BCTRLSENSOR"/>
</dbReference>
<feature type="modified residue" description="4-aspartylphosphate" evidence="9">
    <location>
        <position position="1355"/>
    </location>
</feature>
<dbReference type="Gene3D" id="3.40.50.2300">
    <property type="match status" value="2"/>
</dbReference>
<dbReference type="SUPFAM" id="SSF55874">
    <property type="entry name" value="ATPase domain of HSP90 chaperone/DNA topoisomerase II/histidine kinase"/>
    <property type="match status" value="1"/>
</dbReference>
<evidence type="ECO:0000313" key="19">
    <source>
        <dbReference type="Proteomes" id="UP000623440"/>
    </source>
</evidence>
<feature type="coiled-coil region" evidence="10">
    <location>
        <begin position="212"/>
        <end position="239"/>
    </location>
</feature>
<evidence type="ECO:0000256" key="4">
    <source>
        <dbReference type="ARBA" id="ARBA00022553"/>
    </source>
</evidence>
<dbReference type="InterPro" id="IPR016132">
    <property type="entry name" value="Phyto_chromo_attachment"/>
</dbReference>
<dbReference type="InterPro" id="IPR000700">
    <property type="entry name" value="PAS-assoc_C"/>
</dbReference>
<sequence>MKAPLPDNETQRIESLLEYKILDTPSEAAFDDLTRLASYICGTPISLISLVDSDRQWFKSKVGLDALETPRNVAFCAHAIMQPEVFIVPDATVDERFATNPLVTSGPNVRFYAGIPLTNPEGYALGTLCVIDHVPRNLSPEQVEALRILVRQVIKQLEMRRTLASLVLASDTGKQAQKGRKQFFKKIAGGFGLASAILVLIGVISYQNTRILINTSNQVRETQEKINKLEELLSEMKDAETGQRGYILTGQETYLEPYQAVVGSIDPKIAELKNLIADQPSQQKQFATLESLIAARLAILKQTIYLRQNQGFEAALQVIQTNQGKHLMDDIRKIIYEIENEDKRLLQQQSQAANASAKNTILTLALAICLSFLILAIVYYFISREVSERKLTEETLNTERNFISAVVNTASALVIVLDTQGQIVRFNQACEQTTGYSFDEVRGRHFWNLFLLPEQVEQVKAIFEQLRSGEAPQEYENYWVSKDGSRRLIAWTNTTLQNYEGSVEYIVATGIDISDVHQELRLRKRTEQHLKAQYSTTRVLAESTTINEAMPQILQGICESLGWNFSEFWIVDQQANLLRLLNTWYEISYEMQEFDILSRQTTFAPGIGLPGRIWASAEPVWIADVVKEQYFMRSQIAAQAKLHGAFGFPIRAGKKILGVITCFSHEIQQADPDLATVMNSIGEQVGQFIERKQAEEELQRQNLRSQLFTEITLKIRQSLQIKEILQITVTEVQKILHSDRVLIYQPLADASGATIVEAVVSGWLAIKEKKLVDTYFQAEYTQQYYLQQYRQKRNLEFADLDMVELQKSHIELLQQFGVKSNLVIPILVKEELCGLLIVHQCGSSRQWSSFETHLLQQIADQVGIALAQAQMLYAETQQRRELEVARHQAELASKTKSAFLANMSHEIRTPMNAVLGMTGLMLETPLNPEQQDFIETIRISGDALLSLINEILDLSKLEAGEMALETLDFDLSTCVEEVLELLAPPAHNKGLEIAALIYPNVPTHLQGDAGRLRQILMNLISNAIKFTSNGEVVLRAELRSQSSTTTTICFAITDTGLGITSEDQCKLFTPFTQVDASTTRKYGGTGLGLAICKQLVSLMGGEIGVESRLGKGSKFWFEVTFAKQLHPISLESEGGLLTNRRLLVVDDNTTNRKIIYHQATRWGMLVDQAASAATALQAIQEAAQQNNLYDVAVIDMQMPEIDGMTLGEQIKADSAIAELPLIMLTSTNQRDEIQRALKIGFAAYLVKPVKPSRLLDTIMTVLGTQMEQEESEWAMPHANRSQELKAKKYENNKNYHPPLPDSPKLKILLAEDNLVNQKVALKQLQSLGYSADVAGNGKEVLQLLEQISYDLILMDCQMPVLDGFETTKEIHRWQESSFVSGRRPVVIAMTANAMKEDQQMCLDAGMNDYLSKPVIKDKLAAALERWGNVIFMEKQTVVLEQKASTTVVDSVDLPIQWERLHQLSENNPEFELELLQIFVEDIQPRIELIKIAIATNDFGKLAQEVHQIKGASANVGATKMHLAVEKLEELARNQERRGTTNLISDLEELVKRIQEFLIRSLDS</sequence>
<dbReference type="CDD" id="cd17546">
    <property type="entry name" value="REC_hyHK_CKI1_RcsC-like"/>
    <property type="match status" value="2"/>
</dbReference>
<keyword evidence="7" id="KW-0902">Two-component regulatory system</keyword>
<dbReference type="SUPFAM" id="SSF47226">
    <property type="entry name" value="Histidine-containing phosphotransfer domain, HPT domain"/>
    <property type="match status" value="1"/>
</dbReference>
<dbReference type="SUPFAM" id="SSF55785">
    <property type="entry name" value="PYP-like sensor domain (PAS domain)"/>
    <property type="match status" value="1"/>
</dbReference>
<dbReference type="PROSITE" id="PS50112">
    <property type="entry name" value="PAS"/>
    <property type="match status" value="1"/>
</dbReference>
<evidence type="ECO:0000256" key="7">
    <source>
        <dbReference type="ARBA" id="ARBA00023012"/>
    </source>
</evidence>
<evidence type="ECO:0000259" key="15">
    <source>
        <dbReference type="PROSITE" id="PS50112"/>
    </source>
</evidence>
<accession>A0ABR8DT09</accession>
<feature type="modified residue" description="4-aspartylphosphate" evidence="9">
    <location>
        <position position="1195"/>
    </location>
</feature>
<dbReference type="InterPro" id="IPR036641">
    <property type="entry name" value="HPT_dom_sf"/>
</dbReference>
<evidence type="ECO:0000256" key="1">
    <source>
        <dbReference type="ARBA" id="ARBA00000085"/>
    </source>
</evidence>
<feature type="transmembrane region" description="Helical" evidence="11">
    <location>
        <begin position="361"/>
        <end position="382"/>
    </location>
</feature>
<dbReference type="SMART" id="SM00091">
    <property type="entry name" value="PAS"/>
    <property type="match status" value="1"/>
</dbReference>
<feature type="modified residue" description="Phosphohistidine" evidence="8">
    <location>
        <position position="1506"/>
    </location>
</feature>